<name>A0A498LZM7_LABRO</name>
<evidence type="ECO:0000313" key="3">
    <source>
        <dbReference type="Proteomes" id="UP000290572"/>
    </source>
</evidence>
<keyword evidence="3" id="KW-1185">Reference proteome</keyword>
<evidence type="ECO:0000313" key="2">
    <source>
        <dbReference type="EMBL" id="RXN13701.1"/>
    </source>
</evidence>
<proteinExistence type="predicted"/>
<dbReference type="AlphaFoldDB" id="A0A498LZM7"/>
<reference evidence="2 3" key="1">
    <citation type="submission" date="2018-03" db="EMBL/GenBank/DDBJ databases">
        <title>Draft genome sequence of Rohu Carp (Labeo rohita).</title>
        <authorList>
            <person name="Das P."/>
            <person name="Kushwaha B."/>
            <person name="Joshi C.G."/>
            <person name="Kumar D."/>
            <person name="Nagpure N.S."/>
            <person name="Sahoo L."/>
            <person name="Das S.P."/>
            <person name="Bit A."/>
            <person name="Patnaik S."/>
            <person name="Meher P.K."/>
            <person name="Jayasankar P."/>
            <person name="Koringa P.G."/>
            <person name="Patel N.V."/>
            <person name="Hinsu A.T."/>
            <person name="Kumar R."/>
            <person name="Pandey M."/>
            <person name="Agarwal S."/>
            <person name="Srivastava S."/>
            <person name="Singh M."/>
            <person name="Iquebal M.A."/>
            <person name="Jaiswal S."/>
            <person name="Angadi U.B."/>
            <person name="Kumar N."/>
            <person name="Raza M."/>
            <person name="Shah T.M."/>
            <person name="Rai A."/>
            <person name="Jena J.K."/>
        </authorList>
    </citation>
    <scope>NUCLEOTIDE SEQUENCE [LARGE SCALE GENOMIC DNA]</scope>
    <source>
        <strain evidence="2">DASCIFA01</strain>
        <tissue evidence="2">Testis</tissue>
    </source>
</reference>
<gene>
    <name evidence="2" type="ORF">ROHU_028964</name>
</gene>
<dbReference type="EMBL" id="QBIY01012951">
    <property type="protein sequence ID" value="RXN13701.1"/>
    <property type="molecule type" value="Genomic_DNA"/>
</dbReference>
<dbReference type="Proteomes" id="UP000290572">
    <property type="component" value="Unassembled WGS sequence"/>
</dbReference>
<comment type="caution">
    <text evidence="2">The sequence shown here is derived from an EMBL/GenBank/DDBJ whole genome shotgun (WGS) entry which is preliminary data.</text>
</comment>
<accession>A0A498LZM7</accession>
<evidence type="ECO:0000256" key="1">
    <source>
        <dbReference type="SAM" id="MobiDB-lite"/>
    </source>
</evidence>
<feature type="region of interest" description="Disordered" evidence="1">
    <location>
        <begin position="38"/>
        <end position="63"/>
    </location>
</feature>
<organism evidence="2 3">
    <name type="scientific">Labeo rohita</name>
    <name type="common">Indian major carp</name>
    <name type="synonym">Cyprinus rohita</name>
    <dbReference type="NCBI Taxonomy" id="84645"/>
    <lineage>
        <taxon>Eukaryota</taxon>
        <taxon>Metazoa</taxon>
        <taxon>Chordata</taxon>
        <taxon>Craniata</taxon>
        <taxon>Vertebrata</taxon>
        <taxon>Euteleostomi</taxon>
        <taxon>Actinopterygii</taxon>
        <taxon>Neopterygii</taxon>
        <taxon>Teleostei</taxon>
        <taxon>Ostariophysi</taxon>
        <taxon>Cypriniformes</taxon>
        <taxon>Cyprinidae</taxon>
        <taxon>Labeoninae</taxon>
        <taxon>Labeonini</taxon>
        <taxon>Labeo</taxon>
    </lineage>
</organism>
<sequence>MDSFYLCQIKYGVQPHQCSPAVVKEETNTGIARARNPDVFPAADLDPSVAFNDPPSGQTRSRDTCNERLNLGLVLRPGFDGRRGSSSMMHGALSADRDASGQLSEASPWGRAIHGRVRALVRRTAVCVSALSCQIDDVMLKPPDRNVRRIRRCWFLVIVEADKSVVVAVNLPLTFPTILCSHARRSAVEMLYCPRLTRLSLRSLDVSGVFAHISLKE</sequence>
<protein>
    <submittedName>
        <fullName evidence="2">Uncharacterized protein</fullName>
    </submittedName>
</protein>